<evidence type="ECO:0000313" key="2">
    <source>
        <dbReference type="Proteomes" id="UP000594468"/>
    </source>
</evidence>
<dbReference type="RefSeq" id="WP_195171581.1">
    <property type="nucleotide sequence ID" value="NZ_CP062983.1"/>
</dbReference>
<dbReference type="EMBL" id="CP062983">
    <property type="protein sequence ID" value="QPC83514.1"/>
    <property type="molecule type" value="Genomic_DNA"/>
</dbReference>
<gene>
    <name evidence="1" type="ORF">G4Y79_03780</name>
</gene>
<reference evidence="1 2" key="1">
    <citation type="submission" date="2020-02" db="EMBL/GenBank/DDBJ databases">
        <authorList>
            <person name="Zheng R.K."/>
            <person name="Sun C.M."/>
        </authorList>
    </citation>
    <scope>NUCLEOTIDE SEQUENCE [LARGE SCALE GENOMIC DNA]</scope>
    <source>
        <strain evidence="2">rifampicinis</strain>
    </source>
</reference>
<proteinExistence type="predicted"/>
<dbReference type="AlphaFoldDB" id="A0A7S8EAT4"/>
<accession>A0A7S8EAT4</accession>
<sequence length="187" mass="21350">MPILQVVIFQGTGGVYNMAHEYYGESALVRAGHVGVIGVVENQILGFHPTPEEVESMGGEAALLEYLKGHDQSDDRRSVKGCLQDDTEYFYRAYELAEETNGRTTVYMYEVEIQAFTMQEILTWYTNRKIKLYSFPDGAGEFQYDVSNCATFWLAYFGIPLPVRTGRIKLLVEKMQIEDYSLWQPNA</sequence>
<organism evidence="1 2">
    <name type="scientific">Phototrophicus methaneseepsis</name>
    <dbReference type="NCBI Taxonomy" id="2710758"/>
    <lineage>
        <taxon>Bacteria</taxon>
        <taxon>Bacillati</taxon>
        <taxon>Chloroflexota</taxon>
        <taxon>Candidatus Thermofontia</taxon>
        <taxon>Phototrophicales</taxon>
        <taxon>Phototrophicaceae</taxon>
        <taxon>Phototrophicus</taxon>
    </lineage>
</organism>
<protein>
    <submittedName>
        <fullName evidence="1">Uncharacterized protein</fullName>
    </submittedName>
</protein>
<dbReference type="Proteomes" id="UP000594468">
    <property type="component" value="Chromosome"/>
</dbReference>
<keyword evidence="2" id="KW-1185">Reference proteome</keyword>
<dbReference type="KEGG" id="pmet:G4Y79_03780"/>
<name>A0A7S8EAT4_9CHLR</name>
<evidence type="ECO:0000313" key="1">
    <source>
        <dbReference type="EMBL" id="QPC83514.1"/>
    </source>
</evidence>